<protein>
    <submittedName>
        <fullName evidence="1">Ubiquitin specific peptidase 10</fullName>
    </submittedName>
</protein>
<dbReference type="Proteomes" id="UP000694570">
    <property type="component" value="Unplaced"/>
</dbReference>
<proteinExistence type="predicted"/>
<evidence type="ECO:0000313" key="1">
    <source>
        <dbReference type="Ensembl" id="ENSSSCP00060021259.1"/>
    </source>
</evidence>
<organism evidence="1 2">
    <name type="scientific">Sus scrofa</name>
    <name type="common">Pig</name>
    <dbReference type="NCBI Taxonomy" id="9823"/>
    <lineage>
        <taxon>Eukaryota</taxon>
        <taxon>Metazoa</taxon>
        <taxon>Chordata</taxon>
        <taxon>Craniata</taxon>
        <taxon>Vertebrata</taxon>
        <taxon>Euteleostomi</taxon>
        <taxon>Mammalia</taxon>
        <taxon>Eutheria</taxon>
        <taxon>Laurasiatheria</taxon>
        <taxon>Artiodactyla</taxon>
        <taxon>Suina</taxon>
        <taxon>Suidae</taxon>
        <taxon>Sus</taxon>
    </lineage>
</organism>
<gene>
    <name evidence="1" type="primary">USP10</name>
</gene>
<reference evidence="1" key="1">
    <citation type="submission" date="2025-05" db="UniProtKB">
        <authorList>
            <consortium name="Ensembl"/>
        </authorList>
    </citation>
    <scope>IDENTIFICATION</scope>
</reference>
<name>A0A8D2BIK1_PIG</name>
<dbReference type="Proteomes" id="UP000694723">
    <property type="component" value="Unplaced"/>
</dbReference>
<dbReference type="AlphaFoldDB" id="A0A8D2BIK1"/>
<dbReference type="Ensembl" id="ENSSSCT00030089877.1">
    <property type="protein sequence ID" value="ENSSSCP00030041438.1"/>
    <property type="gene ID" value="ENSSSCG00030064163.1"/>
</dbReference>
<dbReference type="Ensembl" id="ENSSSCT00060049688.1">
    <property type="protein sequence ID" value="ENSSSCP00060021259.1"/>
    <property type="gene ID" value="ENSSSCG00060036641.1"/>
</dbReference>
<dbReference type="Ensembl" id="ENSSSCT00015047335.1">
    <property type="protein sequence ID" value="ENSSSCP00015018722.1"/>
    <property type="gene ID" value="ENSSSCG00015034197.1"/>
</dbReference>
<dbReference type="Proteomes" id="UP000694726">
    <property type="component" value="Unplaced"/>
</dbReference>
<accession>A0A8D2BIK1</accession>
<evidence type="ECO:0000313" key="2">
    <source>
        <dbReference type="Proteomes" id="UP000694723"/>
    </source>
</evidence>
<sequence length="79" mass="9038">NGLSTRRLVDARSLSKISSILWTWKLVKNCFLQGLKIRILNATEPIGYLQVSEFVWRTFRTEAVIEGVCTQAQFCCDLT</sequence>